<evidence type="ECO:0000313" key="1">
    <source>
        <dbReference type="EMBL" id="KAI9900102.1"/>
    </source>
</evidence>
<sequence length="283" mass="30570">MKYTTIMGALAGIPLSMAVQPPKVNGMKVTWKETFEGCGGCSPNDKVWDTALHIDTNGEMQDYTESNKNIQLSGGDTLQLVPRKDKKGAWTSGRIETKDSWTPQPNKKMTYQAGLRLGDSTDTQGIWSAFWMLGDAVRHGTEWPLCGELDIFEQVNGDGLGHGTVHCGPNDQGGPCNEGSGLGSSVPMLGSNTFHDWSLTVDRTPGSWQAETITWAMDGLPFQVITGAQIGDEGIWSTLAHSPFYIILNVAVGGNWPGDPSASTEDGFGNMMEVQYAAVYESE</sequence>
<name>A0ACC0V1K9_9HYPO</name>
<dbReference type="Proteomes" id="UP001163324">
    <property type="component" value="Chromosome 4"/>
</dbReference>
<proteinExistence type="predicted"/>
<protein>
    <submittedName>
        <fullName evidence="1">Uncharacterized protein</fullName>
    </submittedName>
</protein>
<dbReference type="EMBL" id="CM047943">
    <property type="protein sequence ID" value="KAI9900102.1"/>
    <property type="molecule type" value="Genomic_DNA"/>
</dbReference>
<comment type="caution">
    <text evidence="1">The sequence shown here is derived from an EMBL/GenBank/DDBJ whole genome shotgun (WGS) entry which is preliminary data.</text>
</comment>
<evidence type="ECO:0000313" key="2">
    <source>
        <dbReference type="Proteomes" id="UP001163324"/>
    </source>
</evidence>
<keyword evidence="2" id="KW-1185">Reference proteome</keyword>
<gene>
    <name evidence="1" type="ORF">N3K66_004364</name>
</gene>
<accession>A0ACC0V1K9</accession>
<organism evidence="1 2">
    <name type="scientific">Trichothecium roseum</name>
    <dbReference type="NCBI Taxonomy" id="47278"/>
    <lineage>
        <taxon>Eukaryota</taxon>
        <taxon>Fungi</taxon>
        <taxon>Dikarya</taxon>
        <taxon>Ascomycota</taxon>
        <taxon>Pezizomycotina</taxon>
        <taxon>Sordariomycetes</taxon>
        <taxon>Hypocreomycetidae</taxon>
        <taxon>Hypocreales</taxon>
        <taxon>Hypocreales incertae sedis</taxon>
        <taxon>Trichothecium</taxon>
    </lineage>
</organism>
<reference evidence="1" key="1">
    <citation type="submission" date="2022-10" db="EMBL/GenBank/DDBJ databases">
        <title>Complete Genome of Trichothecium roseum strain YXFP-22015, a Plant Pathogen Isolated from Citrus.</title>
        <authorList>
            <person name="Wang Y."/>
            <person name="Zhu L."/>
        </authorList>
    </citation>
    <scope>NUCLEOTIDE SEQUENCE</scope>
    <source>
        <strain evidence="1">YXFP-22015</strain>
    </source>
</reference>